<evidence type="ECO:0000256" key="13">
    <source>
        <dbReference type="SAM" id="Phobius"/>
    </source>
</evidence>
<organism evidence="15 16">
    <name type="scientific">Dillenia turbinata</name>
    <dbReference type="NCBI Taxonomy" id="194707"/>
    <lineage>
        <taxon>Eukaryota</taxon>
        <taxon>Viridiplantae</taxon>
        <taxon>Streptophyta</taxon>
        <taxon>Embryophyta</taxon>
        <taxon>Tracheophyta</taxon>
        <taxon>Spermatophyta</taxon>
        <taxon>Magnoliopsida</taxon>
        <taxon>eudicotyledons</taxon>
        <taxon>Gunneridae</taxon>
        <taxon>Pentapetalae</taxon>
        <taxon>Dilleniales</taxon>
        <taxon>Dilleniaceae</taxon>
        <taxon>Dillenia</taxon>
    </lineage>
</organism>
<evidence type="ECO:0000256" key="4">
    <source>
        <dbReference type="ARBA" id="ARBA00022692"/>
    </source>
</evidence>
<dbReference type="EMBL" id="JBAMMX010000006">
    <property type="protein sequence ID" value="KAK6937820.1"/>
    <property type="molecule type" value="Genomic_DNA"/>
</dbReference>
<evidence type="ECO:0000256" key="6">
    <source>
        <dbReference type="ARBA" id="ARBA00022927"/>
    </source>
</evidence>
<keyword evidence="16" id="KW-1185">Reference proteome</keyword>
<evidence type="ECO:0000256" key="2">
    <source>
        <dbReference type="ARBA" id="ARBA00004409"/>
    </source>
</evidence>
<reference evidence="15 16" key="1">
    <citation type="submission" date="2023-12" db="EMBL/GenBank/DDBJ databases">
        <title>A high-quality genome assembly for Dillenia turbinata (Dilleniales).</title>
        <authorList>
            <person name="Chanderbali A."/>
        </authorList>
    </citation>
    <scope>NUCLEOTIDE SEQUENCE [LARGE SCALE GENOMIC DNA]</scope>
    <source>
        <strain evidence="15">LSX21</strain>
        <tissue evidence="15">Leaf</tissue>
    </source>
</reference>
<dbReference type="Proteomes" id="UP001370490">
    <property type="component" value="Unassembled WGS sequence"/>
</dbReference>
<evidence type="ECO:0000256" key="12">
    <source>
        <dbReference type="ARBA" id="ARBA00060029"/>
    </source>
</evidence>
<keyword evidence="8" id="KW-0333">Golgi apparatus</keyword>
<dbReference type="GO" id="GO:0005789">
    <property type="term" value="C:endoplasmic reticulum membrane"/>
    <property type="evidence" value="ECO:0007669"/>
    <property type="project" value="UniProtKB-SubCell"/>
</dbReference>
<dbReference type="AlphaFoldDB" id="A0AAN8VPH4"/>
<keyword evidence="4 13" id="KW-0812">Transmembrane</keyword>
<dbReference type="InterPro" id="IPR000727">
    <property type="entry name" value="T_SNARE_dom"/>
</dbReference>
<comment type="function">
    <text evidence="12">Required for vesicular transport from the ER to the Golgi complex. Functions as a SNARE associated with ER-derived vesicles.</text>
</comment>
<dbReference type="FunFam" id="1.20.5.110:FF:000033">
    <property type="entry name" value="bet1-like SNARE 1-1"/>
    <property type="match status" value="1"/>
</dbReference>
<sequence>MQTEKVGTDYSLSSFSEYRSSRTALFDGIEEGGIRASSSYSSHEIDEHDNERAVDGLQDRVNILKRLTGDIHEEVESHNRMLDRMGNDMDSSRGVLSGTMDRFKMVFETKSSRRMFTLVASFVVLFLIVYYLTR</sequence>
<dbReference type="PROSITE" id="PS50192">
    <property type="entry name" value="T_SNARE"/>
    <property type="match status" value="1"/>
</dbReference>
<dbReference type="Gene3D" id="1.20.5.110">
    <property type="match status" value="1"/>
</dbReference>
<dbReference type="SMART" id="SM00397">
    <property type="entry name" value="t_SNARE"/>
    <property type="match status" value="1"/>
</dbReference>
<keyword evidence="10 13" id="KW-0472">Membrane</keyword>
<evidence type="ECO:0000256" key="7">
    <source>
        <dbReference type="ARBA" id="ARBA00022989"/>
    </source>
</evidence>
<proteinExistence type="inferred from homology"/>
<comment type="caution">
    <text evidence="15">The sequence shown here is derived from an EMBL/GenBank/DDBJ whole genome shotgun (WGS) entry which is preliminary data.</text>
</comment>
<evidence type="ECO:0000313" key="15">
    <source>
        <dbReference type="EMBL" id="KAK6937820.1"/>
    </source>
</evidence>
<evidence type="ECO:0000259" key="14">
    <source>
        <dbReference type="PROSITE" id="PS50192"/>
    </source>
</evidence>
<dbReference type="SUPFAM" id="SSF58038">
    <property type="entry name" value="SNARE fusion complex"/>
    <property type="match status" value="1"/>
</dbReference>
<evidence type="ECO:0000313" key="16">
    <source>
        <dbReference type="Proteomes" id="UP001370490"/>
    </source>
</evidence>
<keyword evidence="7 13" id="KW-1133">Transmembrane helix</keyword>
<comment type="subcellular location">
    <subcellularLocation>
        <location evidence="1">Endoplasmic reticulum membrane</location>
        <topology evidence="1">Single-pass type IV membrane protein</topology>
    </subcellularLocation>
    <subcellularLocation>
        <location evidence="2">Golgi apparatus membrane</location>
        <topology evidence="2">Single-pass type IV membrane protein</topology>
    </subcellularLocation>
</comment>
<keyword evidence="9" id="KW-0175">Coiled coil</keyword>
<accession>A0AAN8VPH4</accession>
<evidence type="ECO:0000256" key="1">
    <source>
        <dbReference type="ARBA" id="ARBA00004163"/>
    </source>
</evidence>
<evidence type="ECO:0000256" key="5">
    <source>
        <dbReference type="ARBA" id="ARBA00022824"/>
    </source>
</evidence>
<keyword evidence="3" id="KW-0813">Transport</keyword>
<feature type="domain" description="T-SNARE coiled-coil homology" evidence="14">
    <location>
        <begin position="44"/>
        <end position="106"/>
    </location>
</feature>
<evidence type="ECO:0000256" key="9">
    <source>
        <dbReference type="ARBA" id="ARBA00023054"/>
    </source>
</evidence>
<dbReference type="GO" id="GO:0000139">
    <property type="term" value="C:Golgi membrane"/>
    <property type="evidence" value="ECO:0007669"/>
    <property type="project" value="UniProtKB-SubCell"/>
</dbReference>
<dbReference type="GO" id="GO:0015031">
    <property type="term" value="P:protein transport"/>
    <property type="evidence" value="ECO:0007669"/>
    <property type="project" value="UniProtKB-KW"/>
</dbReference>
<dbReference type="CDD" id="cd15853">
    <property type="entry name" value="SNARE_Bet1"/>
    <property type="match status" value="1"/>
</dbReference>
<dbReference type="PANTHER" id="PTHR12791">
    <property type="entry name" value="GOLGI SNARE BET1-RELATED"/>
    <property type="match status" value="1"/>
</dbReference>
<dbReference type="InterPro" id="IPR039899">
    <property type="entry name" value="BET1_SNARE"/>
</dbReference>
<evidence type="ECO:0000256" key="8">
    <source>
        <dbReference type="ARBA" id="ARBA00023034"/>
    </source>
</evidence>
<name>A0AAN8VPH4_9MAGN</name>
<evidence type="ECO:0000256" key="11">
    <source>
        <dbReference type="ARBA" id="ARBA00037962"/>
    </source>
</evidence>
<evidence type="ECO:0000256" key="3">
    <source>
        <dbReference type="ARBA" id="ARBA00022448"/>
    </source>
</evidence>
<gene>
    <name evidence="15" type="ORF">RJ641_031328</name>
</gene>
<keyword evidence="6" id="KW-0653">Protein transport</keyword>
<comment type="similarity">
    <text evidence="11">Belongs to the BET1 family.</text>
</comment>
<feature type="transmembrane region" description="Helical" evidence="13">
    <location>
        <begin position="115"/>
        <end position="133"/>
    </location>
</feature>
<protein>
    <recommendedName>
        <fullName evidence="14">t-SNARE coiled-coil homology domain-containing protein</fullName>
    </recommendedName>
</protein>
<evidence type="ECO:0000256" key="10">
    <source>
        <dbReference type="ARBA" id="ARBA00023136"/>
    </source>
</evidence>
<keyword evidence="5" id="KW-0256">Endoplasmic reticulum</keyword>